<name>A0A1Z4JMV9_LEPBY</name>
<evidence type="ECO:0000313" key="1">
    <source>
        <dbReference type="EMBL" id="BAY58094.1"/>
    </source>
</evidence>
<gene>
    <name evidence="1" type="ORF">NIES2135_49670</name>
</gene>
<dbReference type="AlphaFoldDB" id="A0A1Z4JMV9"/>
<sequence length="121" mass="13868">MTPFLPWDDLPPEQLGIDDRDLRRQLDLSLTQRFRQQCTSELQTLLNACAWAITTTTNVVTLVIVCPNRVTNWAILSQVVNLGNELAEFSTDARIRIYPTPEMLDQFEIRVDELSIYQDGA</sequence>
<reference evidence="1 2" key="1">
    <citation type="submission" date="2017-06" db="EMBL/GenBank/DDBJ databases">
        <title>Genome sequencing of cyanobaciteial culture collection at National Institute for Environmental Studies (NIES).</title>
        <authorList>
            <person name="Hirose Y."/>
            <person name="Shimura Y."/>
            <person name="Fujisawa T."/>
            <person name="Nakamura Y."/>
            <person name="Kawachi M."/>
        </authorList>
    </citation>
    <scope>NUCLEOTIDE SEQUENCE [LARGE SCALE GENOMIC DNA]</scope>
    <source>
        <strain evidence="1 2">NIES-2135</strain>
    </source>
</reference>
<proteinExistence type="predicted"/>
<protein>
    <submittedName>
        <fullName evidence="1">Uncharacterized protein</fullName>
    </submittedName>
</protein>
<dbReference type="Proteomes" id="UP000217895">
    <property type="component" value="Chromosome"/>
</dbReference>
<dbReference type="EMBL" id="AP018203">
    <property type="protein sequence ID" value="BAY58094.1"/>
    <property type="molecule type" value="Genomic_DNA"/>
</dbReference>
<accession>A0A1Z4JMV9</accession>
<keyword evidence="2" id="KW-1185">Reference proteome</keyword>
<evidence type="ECO:0000313" key="2">
    <source>
        <dbReference type="Proteomes" id="UP000217895"/>
    </source>
</evidence>
<organism evidence="1 2">
    <name type="scientific">Leptolyngbya boryana NIES-2135</name>
    <dbReference type="NCBI Taxonomy" id="1973484"/>
    <lineage>
        <taxon>Bacteria</taxon>
        <taxon>Bacillati</taxon>
        <taxon>Cyanobacteriota</taxon>
        <taxon>Cyanophyceae</taxon>
        <taxon>Leptolyngbyales</taxon>
        <taxon>Leptolyngbyaceae</taxon>
        <taxon>Leptolyngbya group</taxon>
        <taxon>Leptolyngbya</taxon>
    </lineage>
</organism>